<dbReference type="OrthoDB" id="142267at2"/>
<feature type="transmembrane region" description="Helical" evidence="1">
    <location>
        <begin position="12"/>
        <end position="29"/>
    </location>
</feature>
<sequence length="448" mass="48942">MLKRQLLLPGEFGRVGLLAFLLFTNTLVLESSEVIATSGFVSQVGVDQILVVWATVMLVAMVTSSLYALVVDRIDRVWLGVALFFGASLVYLALYALFVAGAPSFLTYGLLAIFTEQQWTLLPLLVWTLANDLFSVAAAKRLFPLLSASVIIGGVVGNALAAALGQWLGEATHLLLVLNGVLLLLGAAALAVIRPRLTLPPPSAEAGDHVRDMVKEGFEFVREVPAYRFLALIMILMGFALNTIQYQFLVDLAAHSTGPGQLQTFYGLFKIASVPVLLVIQAFLTPWLLKQPGFKGIFAVMPGSMFLALLLMLFWIAPVGGLMLTGAIIGNYVIRLVLTGIDQPARQAFQGLIPDQRRGRVSTFMEGYLYPAGSILSCLVTGGVVLLMQQGWLAPLVGRSLYLGIATISALVALMLARQLYRSYDQSMLNWRLKRRQHRRSVLDQLEF</sequence>
<feature type="transmembrane region" description="Helical" evidence="1">
    <location>
        <begin position="229"/>
        <end position="248"/>
    </location>
</feature>
<dbReference type="EMBL" id="LYXE01000126">
    <property type="protein sequence ID" value="PDV97756.1"/>
    <property type="molecule type" value="Genomic_DNA"/>
</dbReference>
<feature type="transmembrane region" description="Helical" evidence="1">
    <location>
        <begin position="49"/>
        <end position="70"/>
    </location>
</feature>
<keyword evidence="1" id="KW-0812">Transmembrane</keyword>
<feature type="transmembrane region" description="Helical" evidence="1">
    <location>
        <begin position="142"/>
        <end position="168"/>
    </location>
</feature>
<dbReference type="AlphaFoldDB" id="A0A2H3KKM0"/>
<reference evidence="2 3" key="1">
    <citation type="submission" date="2016-05" db="EMBL/GenBank/DDBJ databases">
        <authorList>
            <person name="Lavstsen T."/>
            <person name="Jespersen J.S."/>
        </authorList>
    </citation>
    <scope>NUCLEOTIDE SEQUENCE [LARGE SCALE GENOMIC DNA]</scope>
    <source>
        <strain evidence="2 3">B7-9</strain>
    </source>
</reference>
<proteinExistence type="predicted"/>
<feature type="transmembrane region" description="Helical" evidence="1">
    <location>
        <begin position="268"/>
        <end position="289"/>
    </location>
</feature>
<dbReference type="InterPro" id="IPR036259">
    <property type="entry name" value="MFS_trans_sf"/>
</dbReference>
<name>A0A2H3KKM0_9CHLR</name>
<feature type="transmembrane region" description="Helical" evidence="1">
    <location>
        <begin position="400"/>
        <end position="421"/>
    </location>
</feature>
<evidence type="ECO:0000256" key="1">
    <source>
        <dbReference type="SAM" id="Phobius"/>
    </source>
</evidence>
<organism evidence="2 3">
    <name type="scientific">Candidatus Chloroploca asiatica</name>
    <dbReference type="NCBI Taxonomy" id="1506545"/>
    <lineage>
        <taxon>Bacteria</taxon>
        <taxon>Bacillati</taxon>
        <taxon>Chloroflexota</taxon>
        <taxon>Chloroflexia</taxon>
        <taxon>Chloroflexales</taxon>
        <taxon>Chloroflexineae</taxon>
        <taxon>Oscillochloridaceae</taxon>
        <taxon>Candidatus Chloroploca</taxon>
    </lineage>
</organism>
<dbReference type="Gene3D" id="1.20.1250.20">
    <property type="entry name" value="MFS general substrate transporter like domains"/>
    <property type="match status" value="1"/>
</dbReference>
<dbReference type="Proteomes" id="UP000220922">
    <property type="component" value="Unassembled WGS sequence"/>
</dbReference>
<dbReference type="RefSeq" id="WP_097654181.1">
    <property type="nucleotide sequence ID" value="NZ_LYXE01000126.1"/>
</dbReference>
<keyword evidence="1" id="KW-0472">Membrane</keyword>
<evidence type="ECO:0000313" key="3">
    <source>
        <dbReference type="Proteomes" id="UP000220922"/>
    </source>
</evidence>
<comment type="caution">
    <text evidence="2">The sequence shown here is derived from an EMBL/GenBank/DDBJ whole genome shotgun (WGS) entry which is preliminary data.</text>
</comment>
<dbReference type="SUPFAM" id="SSF103473">
    <property type="entry name" value="MFS general substrate transporter"/>
    <property type="match status" value="1"/>
</dbReference>
<keyword evidence="3" id="KW-1185">Reference proteome</keyword>
<keyword evidence="1" id="KW-1133">Transmembrane helix</keyword>
<feature type="transmembrane region" description="Helical" evidence="1">
    <location>
        <begin position="174"/>
        <end position="193"/>
    </location>
</feature>
<evidence type="ECO:0000313" key="2">
    <source>
        <dbReference type="EMBL" id="PDV97756.1"/>
    </source>
</evidence>
<evidence type="ECO:0008006" key="4">
    <source>
        <dbReference type="Google" id="ProtNLM"/>
    </source>
</evidence>
<feature type="transmembrane region" description="Helical" evidence="1">
    <location>
        <begin position="367"/>
        <end position="388"/>
    </location>
</feature>
<protein>
    <recommendedName>
        <fullName evidence="4">ADP,ATP carrier protein</fullName>
    </recommendedName>
</protein>
<feature type="transmembrane region" description="Helical" evidence="1">
    <location>
        <begin position="77"/>
        <end position="99"/>
    </location>
</feature>
<accession>A0A2H3KKM0</accession>
<gene>
    <name evidence="2" type="ORF">A9Q02_17860</name>
</gene>